<proteinExistence type="predicted"/>
<dbReference type="InterPro" id="IPR036412">
    <property type="entry name" value="HAD-like_sf"/>
</dbReference>
<dbReference type="InterPro" id="IPR052935">
    <property type="entry name" value="Mg2+_PAP"/>
</dbReference>
<evidence type="ECO:0000313" key="2">
    <source>
        <dbReference type="EMBL" id="HEN16274.1"/>
    </source>
</evidence>
<dbReference type="PANTHER" id="PTHR28208">
    <property type="entry name" value="PHOSPHATIDATE PHOSPHATASE APP1"/>
    <property type="match status" value="1"/>
</dbReference>
<sequence length="362" mass="41159">MPGFLPFRRRRTTVSRDEAVVFYPSFGYREDGAWTLVVQGCVYHPRITWLRRKPVLAVIRRAMRVDRMGVPHFQQRMRQFLVHFAPGRWISVQAGLQEALLGPSEAVGLFRGVLTVPAGELTCEPEPTTPVTTWATYRAVLPPEDSREFIGRVQLLPETGLSIISDVDDTLKHSNVPNRRDLFHNTFSREFVPIPGMPELYRECAALGAAFHYVSGSPWQLYEPLAEFWISQGYPLGSFHLKRFRLRETARKLRTMSPQKAHKLAAIEPILQAFPHRSFVLIGDSGEQDPEIYGRILSERPEQVRHVFIRAVRGVDVDRPRVAAAFAHCPADRWTLYESPEEMAAPLLQIAELEAGNAATPR</sequence>
<protein>
    <submittedName>
        <fullName evidence="2">DUF2183 domain-containing protein</fullName>
    </submittedName>
</protein>
<accession>A0A7C2P171</accession>
<dbReference type="InterPro" id="IPR019236">
    <property type="entry name" value="APP1_cat"/>
</dbReference>
<comment type="caution">
    <text evidence="2">The sequence shown here is derived from an EMBL/GenBank/DDBJ whole genome shotgun (WGS) entry which is preliminary data.</text>
</comment>
<dbReference type="EMBL" id="DSOK01000344">
    <property type="protein sequence ID" value="HEN16274.1"/>
    <property type="molecule type" value="Genomic_DNA"/>
</dbReference>
<dbReference type="Pfam" id="PF09949">
    <property type="entry name" value="APP1_cat"/>
    <property type="match status" value="1"/>
</dbReference>
<feature type="domain" description="Phosphatidate phosphatase APP1 catalytic" evidence="1">
    <location>
        <begin position="162"/>
        <end position="310"/>
    </location>
</feature>
<organism evidence="2">
    <name type="scientific">Schlesneria paludicola</name>
    <dbReference type="NCBI Taxonomy" id="360056"/>
    <lineage>
        <taxon>Bacteria</taxon>
        <taxon>Pseudomonadati</taxon>
        <taxon>Planctomycetota</taxon>
        <taxon>Planctomycetia</taxon>
        <taxon>Planctomycetales</taxon>
        <taxon>Planctomycetaceae</taxon>
        <taxon>Schlesneria</taxon>
    </lineage>
</organism>
<evidence type="ECO:0000259" key="1">
    <source>
        <dbReference type="Pfam" id="PF09949"/>
    </source>
</evidence>
<name>A0A7C2P171_9PLAN</name>
<dbReference type="PANTHER" id="PTHR28208:SF1">
    <property type="entry name" value="FILAMENT ORGANIZATION PROTEIN APP1-LIKE, PUTATIVE (AFU_ORTHOLOGUE AFUA_1G06650)-RELATED"/>
    <property type="match status" value="1"/>
</dbReference>
<gene>
    <name evidence="2" type="ORF">ENQ76_12500</name>
</gene>
<reference evidence="2" key="1">
    <citation type="journal article" date="2020" name="mSystems">
        <title>Genome- and Community-Level Interaction Insights into Carbon Utilization and Element Cycling Functions of Hydrothermarchaeota in Hydrothermal Sediment.</title>
        <authorList>
            <person name="Zhou Z."/>
            <person name="Liu Y."/>
            <person name="Xu W."/>
            <person name="Pan J."/>
            <person name="Luo Z.H."/>
            <person name="Li M."/>
        </authorList>
    </citation>
    <scope>NUCLEOTIDE SEQUENCE [LARGE SCALE GENOMIC DNA]</scope>
    <source>
        <strain evidence="2">SpSt-339</strain>
    </source>
</reference>
<dbReference type="SUPFAM" id="SSF56784">
    <property type="entry name" value="HAD-like"/>
    <property type="match status" value="1"/>
</dbReference>
<dbReference type="AlphaFoldDB" id="A0A7C2P171"/>
<dbReference type="GO" id="GO:0008195">
    <property type="term" value="F:phosphatidate phosphatase activity"/>
    <property type="evidence" value="ECO:0007669"/>
    <property type="project" value="InterPro"/>
</dbReference>